<dbReference type="PANTHER" id="PTHR35566:SF1">
    <property type="entry name" value="TYPE VI SECRETION SYSTEM BASEPLATE COMPONENT TSSK1"/>
    <property type="match status" value="1"/>
</dbReference>
<keyword evidence="2" id="KW-1185">Reference proteome</keyword>
<protein>
    <submittedName>
        <fullName evidence="1">Type VI secretion system baseplate subunit TssK</fullName>
    </submittedName>
</protein>
<dbReference type="PANTHER" id="PTHR35566">
    <property type="entry name" value="BLR3599 PROTEIN"/>
    <property type="match status" value="1"/>
</dbReference>
<dbReference type="RefSeq" id="WP_394838109.1">
    <property type="nucleotide sequence ID" value="NZ_CP089929.1"/>
</dbReference>
<evidence type="ECO:0000313" key="2">
    <source>
        <dbReference type="Proteomes" id="UP001374803"/>
    </source>
</evidence>
<name>A0ABZ2LBY4_9BACT</name>
<dbReference type="EMBL" id="CP089983">
    <property type="protein sequence ID" value="WXB08436.1"/>
    <property type="molecule type" value="Genomic_DNA"/>
</dbReference>
<dbReference type="Pfam" id="PF05936">
    <property type="entry name" value="T6SS_VasE"/>
    <property type="match status" value="1"/>
</dbReference>
<organism evidence="1 2">
    <name type="scientific">Pendulispora rubella</name>
    <dbReference type="NCBI Taxonomy" id="2741070"/>
    <lineage>
        <taxon>Bacteria</taxon>
        <taxon>Pseudomonadati</taxon>
        <taxon>Myxococcota</taxon>
        <taxon>Myxococcia</taxon>
        <taxon>Myxococcales</taxon>
        <taxon>Sorangiineae</taxon>
        <taxon>Pendulisporaceae</taxon>
        <taxon>Pendulispora</taxon>
    </lineage>
</organism>
<sequence length="441" mass="48811">MAMKPAWPLGLSIWPHHFSNADAYHEESVQRAVARVDGDAWGVDEIDWDETALSRGQLVLQHLEAALEDGTEIRVGGGEGAKALSIPLSDLGSRTSLRVYVGLPVAQPSAANVDPEGATRALHRYALATHTLSDVANGGRTVDAQWLRPNVFLLTENDRLHSYDVIPCARLILDESGNPTLDPTFIPPLWRIRASTCLTERIDALLSDLVARKTWADSWKVSEAFADRRTLLRSLLGGFIADVSDLRSRRHTAPHDAYARLVEVLYALAPFTATGECPEPPPFNHRELDATFLPLFEAIAEVLQSIGQARYRTIPLVPTENDAWLLRADLHEPGIFDHEFFLAITGSDPAHLAEEAPKLLKIGSLHELMEMKYAALSGVPLERRPRPSGLPESNDTVYFWLDKRSDAFVAAMRTAWMGVYCRQLPGVTRIHLYAVQPGDAT</sequence>
<dbReference type="NCBIfam" id="TIGR03353">
    <property type="entry name" value="VI_chp_4"/>
    <property type="match status" value="1"/>
</dbReference>
<accession>A0ABZ2LBY4</accession>
<proteinExistence type="predicted"/>
<gene>
    <name evidence="1" type="primary">tssK</name>
    <name evidence="1" type="ORF">LVJ94_14465</name>
</gene>
<dbReference type="InterPro" id="IPR010263">
    <property type="entry name" value="T6SS_TssK"/>
</dbReference>
<reference evidence="1" key="1">
    <citation type="submission" date="2021-12" db="EMBL/GenBank/DDBJ databases">
        <title>Discovery of the Pendulisporaceae a myxobacterial family with distinct sporulation behavior and unique specialized metabolism.</title>
        <authorList>
            <person name="Garcia R."/>
            <person name="Popoff A."/>
            <person name="Bader C.D."/>
            <person name="Loehr J."/>
            <person name="Walesch S."/>
            <person name="Walt C."/>
            <person name="Boldt J."/>
            <person name="Bunk B."/>
            <person name="Haeckl F.J.F.P.J."/>
            <person name="Gunesch A.P."/>
            <person name="Birkelbach J."/>
            <person name="Nuebel U."/>
            <person name="Pietschmann T."/>
            <person name="Bach T."/>
            <person name="Mueller R."/>
        </authorList>
    </citation>
    <scope>NUCLEOTIDE SEQUENCE</scope>
    <source>
        <strain evidence="1">MSr11367</strain>
    </source>
</reference>
<dbReference type="Proteomes" id="UP001374803">
    <property type="component" value="Chromosome"/>
</dbReference>
<evidence type="ECO:0000313" key="1">
    <source>
        <dbReference type="EMBL" id="WXB08436.1"/>
    </source>
</evidence>